<dbReference type="InterPro" id="IPR029058">
    <property type="entry name" value="AB_hydrolase_fold"/>
</dbReference>
<gene>
    <name evidence="4" type="ORF">H9655_18280</name>
</gene>
<evidence type="ECO:0000256" key="1">
    <source>
        <dbReference type="ARBA" id="ARBA00006538"/>
    </source>
</evidence>
<dbReference type="Pfam" id="PF08840">
    <property type="entry name" value="BAAT_C"/>
    <property type="match status" value="1"/>
</dbReference>
<dbReference type="PANTHER" id="PTHR10824:SF4">
    <property type="entry name" value="ACYL-COENZYME A THIOESTERASE 1-LIKE"/>
    <property type="match status" value="1"/>
</dbReference>
<dbReference type="Gene3D" id="2.60.40.2240">
    <property type="entry name" value="Acyl-CoA thioester hydrolase/BAAT N-terminal domain"/>
    <property type="match status" value="1"/>
</dbReference>
<name>A0ABR8QTX9_9BACI</name>
<organism evidence="4 5">
    <name type="scientific">Cytobacillus stercorigallinarum</name>
    <dbReference type="NCBI Taxonomy" id="2762240"/>
    <lineage>
        <taxon>Bacteria</taxon>
        <taxon>Bacillati</taxon>
        <taxon>Bacillota</taxon>
        <taxon>Bacilli</taxon>
        <taxon>Bacillales</taxon>
        <taxon>Bacillaceae</taxon>
        <taxon>Cytobacillus</taxon>
    </lineage>
</organism>
<dbReference type="PIRSF" id="PIRSF016521">
    <property type="entry name" value="Acyl-CoA_hydro"/>
    <property type="match status" value="1"/>
</dbReference>
<comment type="caution">
    <text evidence="4">The sequence shown here is derived from an EMBL/GenBank/DDBJ whole genome shotgun (WGS) entry which is preliminary data.</text>
</comment>
<sequence length="427" mass="47933">MRPVLRISPIDSYIDEDVMIKVSGCLANAEVFIKAITYDEKGKMFYSYARFIANKEGEIDVSSQKPIEGTYNEVDGSGLFWSMKHADSKLDDYYEKGNLDKVTINLLLIVNDVEVDSLTIFRYFYKSGVKKEVIQIEEVNGTLFQPESQGKYPAVILLSGSDGGSKEHAAALLASKGYITFALSYFGGVGVPKDLENIPLEYFQKATIWLQEHPFVNGKVSLIGYSRGGELALLLGATFDYYKSIIACAPSAYITAGMKNGIFAPIPSWTMDKQPLPYLRFKYRFSTMFTLLKNWILKQPISYLSIWDNTLNDEEGIRESRIPVEKIKAPVMFISGEDDQLWPSAKYVKLMEEKLKDAENNSSQNRYLYYKDAGHFISFPYSFVNLPSNVLMNVGGGVTMTFGGTKATNAAAAKDSWSKILEFLNEP</sequence>
<dbReference type="InterPro" id="IPR016662">
    <property type="entry name" value="Acyl-CoA_thioEstase_long-chain"/>
</dbReference>
<dbReference type="Gene3D" id="3.40.50.1820">
    <property type="entry name" value="alpha/beta hydrolase"/>
    <property type="match status" value="1"/>
</dbReference>
<dbReference type="PANTHER" id="PTHR10824">
    <property type="entry name" value="ACYL-COENZYME A THIOESTERASE-RELATED"/>
    <property type="match status" value="1"/>
</dbReference>
<dbReference type="Pfam" id="PF04775">
    <property type="entry name" value="Bile_Hydr_Trans"/>
    <property type="match status" value="1"/>
</dbReference>
<feature type="domain" description="Acyl-CoA thioester hydrolase/bile acid-CoA amino acid N-acetyltransferase" evidence="2">
    <location>
        <begin position="15"/>
        <end position="134"/>
    </location>
</feature>
<comment type="similarity">
    <text evidence="1">Belongs to the C/M/P thioester hydrolase family.</text>
</comment>
<evidence type="ECO:0000259" key="3">
    <source>
        <dbReference type="Pfam" id="PF08840"/>
    </source>
</evidence>
<evidence type="ECO:0000313" key="5">
    <source>
        <dbReference type="Proteomes" id="UP000657931"/>
    </source>
</evidence>
<protein>
    <submittedName>
        <fullName evidence="4">Acyl-CoA thioesterase/BAAT N-terminal domain-containing protein</fullName>
    </submittedName>
</protein>
<accession>A0ABR8QTX9</accession>
<dbReference type="SUPFAM" id="SSF53474">
    <property type="entry name" value="alpha/beta-Hydrolases"/>
    <property type="match status" value="1"/>
</dbReference>
<evidence type="ECO:0000313" key="4">
    <source>
        <dbReference type="EMBL" id="MBD7938988.1"/>
    </source>
</evidence>
<evidence type="ECO:0000259" key="2">
    <source>
        <dbReference type="Pfam" id="PF04775"/>
    </source>
</evidence>
<feature type="domain" description="BAAT/Acyl-CoA thioester hydrolase C-terminal" evidence="3">
    <location>
        <begin position="198"/>
        <end position="425"/>
    </location>
</feature>
<reference evidence="4 5" key="1">
    <citation type="submission" date="2020-08" db="EMBL/GenBank/DDBJ databases">
        <title>A Genomic Blueprint of the Chicken Gut Microbiome.</title>
        <authorList>
            <person name="Gilroy R."/>
            <person name="Ravi A."/>
            <person name="Getino M."/>
            <person name="Pursley I."/>
            <person name="Horton D.L."/>
            <person name="Alikhan N.-F."/>
            <person name="Baker D."/>
            <person name="Gharbi K."/>
            <person name="Hall N."/>
            <person name="Watson M."/>
            <person name="Adriaenssens E.M."/>
            <person name="Foster-Nyarko E."/>
            <person name="Jarju S."/>
            <person name="Secka A."/>
            <person name="Antonio M."/>
            <person name="Oren A."/>
            <person name="Chaudhuri R."/>
            <person name="La Ragione R.M."/>
            <person name="Hildebrand F."/>
            <person name="Pallen M.J."/>
        </authorList>
    </citation>
    <scope>NUCLEOTIDE SEQUENCE [LARGE SCALE GENOMIC DNA]</scope>
    <source>
        <strain evidence="4 5">Sa5YUA1</strain>
    </source>
</reference>
<dbReference type="InterPro" id="IPR014940">
    <property type="entry name" value="BAAT_C"/>
</dbReference>
<dbReference type="InterPro" id="IPR042490">
    <property type="entry name" value="Thio_Ohase/BAAT_N"/>
</dbReference>
<proteinExistence type="inferred from homology"/>
<dbReference type="RefSeq" id="WP_191816692.1">
    <property type="nucleotide sequence ID" value="NZ_JACSQT010000011.1"/>
</dbReference>
<dbReference type="Proteomes" id="UP000657931">
    <property type="component" value="Unassembled WGS sequence"/>
</dbReference>
<keyword evidence="5" id="KW-1185">Reference proteome</keyword>
<dbReference type="EMBL" id="JACSQT010000011">
    <property type="protein sequence ID" value="MBD7938988.1"/>
    <property type="molecule type" value="Genomic_DNA"/>
</dbReference>
<dbReference type="InterPro" id="IPR006862">
    <property type="entry name" value="Thio_Ohase/aa_AcTrfase"/>
</dbReference>